<dbReference type="InterPro" id="IPR024731">
    <property type="entry name" value="NELL2-like_EGF"/>
</dbReference>
<proteinExistence type="predicted"/>
<evidence type="ECO:0000259" key="5">
    <source>
        <dbReference type="Pfam" id="PF12947"/>
    </source>
</evidence>
<gene>
    <name evidence="6" type="primary">MSP10</name>
    <name evidence="6" type="ORF">PBK173_000285000</name>
</gene>
<keyword evidence="6" id="KW-0477">Merozoite</keyword>
<organism evidence="6 7">
    <name type="scientific">Plasmodium berghei</name>
    <dbReference type="NCBI Taxonomy" id="5821"/>
    <lineage>
        <taxon>Eukaryota</taxon>
        <taxon>Sar</taxon>
        <taxon>Alveolata</taxon>
        <taxon>Apicomplexa</taxon>
        <taxon>Aconoidasida</taxon>
        <taxon>Haemosporida</taxon>
        <taxon>Plasmodiidae</taxon>
        <taxon>Plasmodium</taxon>
        <taxon>Plasmodium (Vinckeia)</taxon>
    </lineage>
</organism>
<dbReference type="AlphaFoldDB" id="A0A0Y9XSB7"/>
<feature type="compositionally biased region" description="Polar residues" evidence="3">
    <location>
        <begin position="221"/>
        <end position="234"/>
    </location>
</feature>
<feature type="region of interest" description="Disordered" evidence="3">
    <location>
        <begin position="170"/>
        <end position="246"/>
    </location>
</feature>
<evidence type="ECO:0000256" key="4">
    <source>
        <dbReference type="SAM" id="SignalP"/>
    </source>
</evidence>
<accession>A0A0Y9XSB7</accession>
<evidence type="ECO:0000256" key="2">
    <source>
        <dbReference type="ARBA" id="ARBA00023157"/>
    </source>
</evidence>
<dbReference type="SUPFAM" id="SSF57196">
    <property type="entry name" value="EGF/Laminin"/>
    <property type="match status" value="2"/>
</dbReference>
<sequence length="447" mass="51539">MILAKRNKLFTLSFLLLVYANNVAISSVNDKNNNITITSPSQENNEENVIEEIENDDINMNDHINMKDEDEEINNIKETYFIRKENYNNTTQNEISPSQNKTIEDLKEKQNSDNVKIDAFNFIDSEKETIKNFQENIENNKTDINNEDDSFLGKLIRIIPNLANFGKIKNSSYDHPIDQNDDISDFNKTVEGEDDDSVQVNIDSEQKKSDNGNTDEKNEISTEPSNDTNALTEQKNNNNDVKNEEDISVNNYITTLSLKSNETPNTTIENNPEKKNENTEDIIDHADIMRITLLKENKNLKETTKMLDEAVYNIERFVLKCKFYITAITNFIKFKTNHICEYSKCGDNARCYIVEKDRQECRCLANYVRDTSVEYFKCIPMTIKDCANNNGNCDKNAECSIKNDKIICHCSYDYFGDGTFCVPNSHYNNLLHISLIIIGCIVQKFIF</sequence>
<protein>
    <submittedName>
        <fullName evidence="6">Merozoite surface protein 10, putative</fullName>
    </submittedName>
</protein>
<evidence type="ECO:0000256" key="3">
    <source>
        <dbReference type="SAM" id="MobiDB-lite"/>
    </source>
</evidence>
<feature type="chain" id="PRO_5007079183" evidence="4">
    <location>
        <begin position="21"/>
        <end position="447"/>
    </location>
</feature>
<reference evidence="6 7" key="1">
    <citation type="submission" date="2016-02" db="EMBL/GenBank/DDBJ databases">
        <authorList>
            <consortium name="Pathogen Informatics"/>
        </authorList>
    </citation>
    <scope>NUCLEOTIDE SEQUENCE [LARGE SCALE GENOMIC DNA]</scope>
    <source>
        <strain evidence="6 7">K173</strain>
    </source>
</reference>
<feature type="compositionally biased region" description="Basic and acidic residues" evidence="3">
    <location>
        <begin position="204"/>
        <end position="220"/>
    </location>
</feature>
<dbReference type="Pfam" id="PF12947">
    <property type="entry name" value="EGF_3"/>
    <property type="match status" value="1"/>
</dbReference>
<feature type="domain" description="NELL2-like EGF" evidence="5">
    <location>
        <begin position="386"/>
        <end position="421"/>
    </location>
</feature>
<dbReference type="VEuPathDB" id="PlasmoDB:PBANKA_1119600"/>
<keyword evidence="1" id="KW-0245">EGF-like domain</keyword>
<dbReference type="EMBL" id="LT160031">
    <property type="protein sequence ID" value="CXI63626.1"/>
    <property type="molecule type" value="Genomic_DNA"/>
</dbReference>
<evidence type="ECO:0000313" key="7">
    <source>
        <dbReference type="Proteomes" id="UP000069549"/>
    </source>
</evidence>
<keyword evidence="2" id="KW-1015">Disulfide bond</keyword>
<keyword evidence="4" id="KW-0732">Signal</keyword>
<feature type="signal peptide" evidence="4">
    <location>
        <begin position="1"/>
        <end position="20"/>
    </location>
</feature>
<name>A0A0Y9XSB7_PLABE</name>
<evidence type="ECO:0000313" key="6">
    <source>
        <dbReference type="EMBL" id="CXI63626.1"/>
    </source>
</evidence>
<dbReference type="Proteomes" id="UP000069549">
    <property type="component" value="Chromosome 11"/>
</dbReference>
<dbReference type="Gene3D" id="2.10.25.10">
    <property type="entry name" value="Laminin"/>
    <property type="match status" value="1"/>
</dbReference>
<evidence type="ECO:0000256" key="1">
    <source>
        <dbReference type="ARBA" id="ARBA00022536"/>
    </source>
</evidence>